<evidence type="ECO:0000313" key="3">
    <source>
        <dbReference type="Proteomes" id="UP001196413"/>
    </source>
</evidence>
<evidence type="ECO:0008006" key="4">
    <source>
        <dbReference type="Google" id="ProtNLM"/>
    </source>
</evidence>
<reference evidence="2" key="1">
    <citation type="submission" date="2021-06" db="EMBL/GenBank/DDBJ databases">
        <title>Parelaphostrongylus tenuis whole genome reference sequence.</title>
        <authorList>
            <person name="Garwood T.J."/>
            <person name="Larsen P.A."/>
            <person name="Fountain-Jones N.M."/>
            <person name="Garbe J.R."/>
            <person name="Macchietto M.G."/>
            <person name="Kania S.A."/>
            <person name="Gerhold R.W."/>
            <person name="Richards J.E."/>
            <person name="Wolf T.M."/>
        </authorList>
    </citation>
    <scope>NUCLEOTIDE SEQUENCE</scope>
    <source>
        <strain evidence="2">MNPRO001-30</strain>
        <tissue evidence="2">Meninges</tissue>
    </source>
</reference>
<dbReference type="InterPro" id="IPR007268">
    <property type="entry name" value="Rad9/Ddc1"/>
</dbReference>
<dbReference type="PANTHER" id="PTHR15237">
    <property type="entry name" value="DNA REPAIR PROTEIN RAD9"/>
    <property type="match status" value="1"/>
</dbReference>
<dbReference type="PANTHER" id="PTHR15237:SF0">
    <property type="entry name" value="CELL CYCLE CHECKPOINT CONTROL PROTEIN"/>
    <property type="match status" value="1"/>
</dbReference>
<protein>
    <recommendedName>
        <fullName evidence="4">Cell cycle checkpoint control protein</fullName>
    </recommendedName>
</protein>
<gene>
    <name evidence="2" type="ORF">KIN20_026148</name>
</gene>
<dbReference type="Pfam" id="PF04139">
    <property type="entry name" value="Rad9"/>
    <property type="match status" value="1"/>
</dbReference>
<name>A0AAD5QXH2_PARTN</name>
<dbReference type="GO" id="GO:0006281">
    <property type="term" value="P:DNA repair"/>
    <property type="evidence" value="ECO:0007669"/>
    <property type="project" value="TreeGrafter"/>
</dbReference>
<evidence type="ECO:0000313" key="2">
    <source>
        <dbReference type="EMBL" id="KAJ1365727.1"/>
    </source>
</evidence>
<dbReference type="GO" id="GO:0000076">
    <property type="term" value="P:DNA replication checkpoint signaling"/>
    <property type="evidence" value="ECO:0007669"/>
    <property type="project" value="TreeGrafter"/>
</dbReference>
<dbReference type="Proteomes" id="UP001196413">
    <property type="component" value="Unassembled WGS sequence"/>
</dbReference>
<dbReference type="AlphaFoldDB" id="A0AAD5QXH2"/>
<dbReference type="GO" id="GO:0071479">
    <property type="term" value="P:cellular response to ionizing radiation"/>
    <property type="evidence" value="ECO:0007669"/>
    <property type="project" value="TreeGrafter"/>
</dbReference>
<sequence>MDHDKSYESLNRTNKSAASTVRSNCAVYVLHSNVRVFASAIAALSKLSDELYLRPQKDGICLKAFNKTRSAYGVFLFVDYFFSSYDTKSIPDSGAMHSRVSMKAALSLFKSAFFMEKSLVSCTLRVDCHGRELCVEFQQAFDVSRSFNVNIMERGKPFTSEFNKNDMENIVTINASEISSFLNEMRSGNEELMICVQNDKFVLQNYIPCADLHDASACRTEITLRPGRPLIVAVENDSGYSAEFTIATVEGDDISDDGSAALTQRPGVQTPQEEQDAVSQSSQCENSSHPNDLQSQALSQQSLPITQPTANDLQLNDEIMEIDEFRFENVAEQNEFEAQALCGDVSKDDLLCGQTSGNLNTKTDAEVSEATDNISKRKRSACPDREVNVEFQRRFLGIGVRKQHQSQASAMVNTIVEPTQFEMDKM</sequence>
<dbReference type="GO" id="GO:0031573">
    <property type="term" value="P:mitotic intra-S DNA damage checkpoint signaling"/>
    <property type="evidence" value="ECO:0007669"/>
    <property type="project" value="TreeGrafter"/>
</dbReference>
<accession>A0AAD5QXH2</accession>
<dbReference type="Gene3D" id="3.70.10.10">
    <property type="match status" value="1"/>
</dbReference>
<keyword evidence="3" id="KW-1185">Reference proteome</keyword>
<comment type="caution">
    <text evidence="2">The sequence shown here is derived from an EMBL/GenBank/DDBJ whole genome shotgun (WGS) entry which is preliminary data.</text>
</comment>
<dbReference type="EMBL" id="JAHQIW010005350">
    <property type="protein sequence ID" value="KAJ1365727.1"/>
    <property type="molecule type" value="Genomic_DNA"/>
</dbReference>
<feature type="region of interest" description="Disordered" evidence="1">
    <location>
        <begin position="252"/>
        <end position="299"/>
    </location>
</feature>
<dbReference type="GO" id="GO:0030896">
    <property type="term" value="C:checkpoint clamp complex"/>
    <property type="evidence" value="ECO:0007669"/>
    <property type="project" value="InterPro"/>
</dbReference>
<proteinExistence type="predicted"/>
<organism evidence="2 3">
    <name type="scientific">Parelaphostrongylus tenuis</name>
    <name type="common">Meningeal worm</name>
    <dbReference type="NCBI Taxonomy" id="148309"/>
    <lineage>
        <taxon>Eukaryota</taxon>
        <taxon>Metazoa</taxon>
        <taxon>Ecdysozoa</taxon>
        <taxon>Nematoda</taxon>
        <taxon>Chromadorea</taxon>
        <taxon>Rhabditida</taxon>
        <taxon>Rhabditina</taxon>
        <taxon>Rhabditomorpha</taxon>
        <taxon>Strongyloidea</taxon>
        <taxon>Metastrongylidae</taxon>
        <taxon>Parelaphostrongylus</taxon>
    </lineage>
</organism>
<feature type="compositionally biased region" description="Polar residues" evidence="1">
    <location>
        <begin position="266"/>
        <end position="292"/>
    </location>
</feature>
<dbReference type="SUPFAM" id="SSF55979">
    <property type="entry name" value="DNA clamp"/>
    <property type="match status" value="1"/>
</dbReference>
<evidence type="ECO:0000256" key="1">
    <source>
        <dbReference type="SAM" id="MobiDB-lite"/>
    </source>
</evidence>
<dbReference type="InterPro" id="IPR046938">
    <property type="entry name" value="DNA_clamp_sf"/>
</dbReference>